<evidence type="ECO:0000313" key="11">
    <source>
        <dbReference type="Proteomes" id="UP000236738"/>
    </source>
</evidence>
<feature type="binding site" evidence="8">
    <location>
        <begin position="7"/>
        <end position="15"/>
    </location>
    <ligand>
        <name>ATP</name>
        <dbReference type="ChEBI" id="CHEBI:30616"/>
    </ligand>
</feature>
<feature type="binding site" evidence="7">
    <location>
        <position position="145"/>
    </location>
    <ligand>
        <name>substrate</name>
    </ligand>
</feature>
<feature type="domain" description="Deoxynucleoside kinase" evidence="9">
    <location>
        <begin position="3"/>
        <end position="197"/>
    </location>
</feature>
<dbReference type="AlphaFoldDB" id="A0A1H6B978"/>
<keyword evidence="11" id="KW-1185">Reference proteome</keyword>
<dbReference type="CDD" id="cd01673">
    <property type="entry name" value="dNK"/>
    <property type="match status" value="1"/>
</dbReference>
<accession>A0A1H6B978</accession>
<feature type="binding site" evidence="8">
    <location>
        <begin position="180"/>
        <end position="182"/>
    </location>
    <ligand>
        <name>ATP</name>
        <dbReference type="ChEBI" id="CHEBI:30616"/>
    </ligand>
</feature>
<evidence type="ECO:0000259" key="9">
    <source>
        <dbReference type="Pfam" id="PF01712"/>
    </source>
</evidence>
<dbReference type="GO" id="GO:0005737">
    <property type="term" value="C:cytoplasm"/>
    <property type="evidence" value="ECO:0007669"/>
    <property type="project" value="TreeGrafter"/>
</dbReference>
<dbReference type="EMBL" id="FNUS01000007">
    <property type="protein sequence ID" value="SEG57212.1"/>
    <property type="molecule type" value="Genomic_DNA"/>
</dbReference>
<feature type="binding site" evidence="7">
    <location>
        <position position="79"/>
    </location>
    <ligand>
        <name>substrate</name>
    </ligand>
</feature>
<dbReference type="PIRSF" id="PIRSF000705">
    <property type="entry name" value="DNK"/>
    <property type="match status" value="1"/>
</dbReference>
<dbReference type="GO" id="GO:0019136">
    <property type="term" value="F:deoxynucleoside kinase activity"/>
    <property type="evidence" value="ECO:0007669"/>
    <property type="project" value="InterPro"/>
</dbReference>
<keyword evidence="2" id="KW-0808">Transferase</keyword>
<feature type="binding site" evidence="7">
    <location>
        <position position="31"/>
    </location>
    <ligand>
        <name>substrate</name>
    </ligand>
</feature>
<evidence type="ECO:0000256" key="1">
    <source>
        <dbReference type="ARBA" id="ARBA00007420"/>
    </source>
</evidence>
<gene>
    <name evidence="10" type="ORF">SAMN05421847_2802</name>
</gene>
<sequence length="204" mass="23689">MHIAVTGNIGAGKTTLTTMLAKHYNWEAQFEDVDHNPYLDDFYKDMSKWSFALQIYFLGSRFRQVKEIRESGKSVIQDRTIYEDAYIFAENLSEMNLLSERDFNNYNAVFNLMKGFTTAPDLLIYLKAEIPTLVKQIAKRGRDYEAEMSIDYLQKLNKKYDKWIDGYSEGKLLVIDVNNLDFVANAEDFGLILERIDAELNGLF</sequence>
<dbReference type="InterPro" id="IPR027417">
    <property type="entry name" value="P-loop_NTPase"/>
</dbReference>
<dbReference type="RefSeq" id="WP_103914635.1">
    <property type="nucleotide sequence ID" value="NZ_FNUS01000007.1"/>
</dbReference>
<dbReference type="Pfam" id="PF01712">
    <property type="entry name" value="dNK"/>
    <property type="match status" value="1"/>
</dbReference>
<dbReference type="PANTHER" id="PTHR10513">
    <property type="entry name" value="DEOXYNUCLEOSIDE KINASE"/>
    <property type="match status" value="1"/>
</dbReference>
<feature type="binding site" evidence="7">
    <location>
        <position position="84"/>
    </location>
    <ligand>
        <name>substrate</name>
    </ligand>
</feature>
<evidence type="ECO:0000256" key="6">
    <source>
        <dbReference type="PIRSR" id="PIRSR000705-1"/>
    </source>
</evidence>
<evidence type="ECO:0000256" key="8">
    <source>
        <dbReference type="PIRSR" id="PIRSR000705-3"/>
    </source>
</evidence>
<evidence type="ECO:0000256" key="5">
    <source>
        <dbReference type="ARBA" id="ARBA00022840"/>
    </source>
</evidence>
<organism evidence="10 11">
    <name type="scientific">Halpernia humi</name>
    <dbReference type="NCBI Taxonomy" id="493375"/>
    <lineage>
        <taxon>Bacteria</taxon>
        <taxon>Pseudomonadati</taxon>
        <taxon>Bacteroidota</taxon>
        <taxon>Flavobacteriia</taxon>
        <taxon>Flavobacteriales</taxon>
        <taxon>Weeksellaceae</taxon>
        <taxon>Chryseobacterium group</taxon>
        <taxon>Halpernia</taxon>
    </lineage>
</organism>
<evidence type="ECO:0000313" key="10">
    <source>
        <dbReference type="EMBL" id="SEG57212.1"/>
    </source>
</evidence>
<evidence type="ECO:0000256" key="4">
    <source>
        <dbReference type="ARBA" id="ARBA00022777"/>
    </source>
</evidence>
<dbReference type="PANTHER" id="PTHR10513:SF35">
    <property type="entry name" value="DEOXYADENOSINE KINASE"/>
    <property type="match status" value="1"/>
</dbReference>
<evidence type="ECO:0000256" key="3">
    <source>
        <dbReference type="ARBA" id="ARBA00022741"/>
    </source>
</evidence>
<comment type="similarity">
    <text evidence="1">Belongs to the DCK/DGK family.</text>
</comment>
<evidence type="ECO:0000256" key="2">
    <source>
        <dbReference type="ARBA" id="ARBA00022679"/>
    </source>
</evidence>
<dbReference type="InterPro" id="IPR050566">
    <property type="entry name" value="Deoxyribonucleoside_kinase"/>
</dbReference>
<dbReference type="Proteomes" id="UP000236738">
    <property type="component" value="Unassembled WGS sequence"/>
</dbReference>
<name>A0A1H6B978_9FLAO</name>
<dbReference type="Gene3D" id="3.40.50.300">
    <property type="entry name" value="P-loop containing nucleotide triphosphate hydrolases"/>
    <property type="match status" value="1"/>
</dbReference>
<keyword evidence="3 8" id="KW-0547">Nucleotide-binding</keyword>
<feature type="binding site" evidence="7">
    <location>
        <position position="54"/>
    </location>
    <ligand>
        <name>substrate</name>
    </ligand>
</feature>
<dbReference type="GO" id="GO:0005524">
    <property type="term" value="F:ATP binding"/>
    <property type="evidence" value="ECO:0007669"/>
    <property type="project" value="UniProtKB-KW"/>
</dbReference>
<dbReference type="InterPro" id="IPR002624">
    <property type="entry name" value="DCK/DGK"/>
</dbReference>
<evidence type="ECO:0000256" key="7">
    <source>
        <dbReference type="PIRSR" id="PIRSR000705-2"/>
    </source>
</evidence>
<dbReference type="OrthoDB" id="9776634at2"/>
<keyword evidence="4 10" id="KW-0418">Kinase</keyword>
<dbReference type="SUPFAM" id="SSF52540">
    <property type="entry name" value="P-loop containing nucleoside triphosphate hydrolases"/>
    <property type="match status" value="1"/>
</dbReference>
<dbReference type="InterPro" id="IPR031314">
    <property type="entry name" value="DNK_dom"/>
</dbReference>
<proteinExistence type="inferred from homology"/>
<feature type="binding site" evidence="7">
    <location>
        <position position="43"/>
    </location>
    <ligand>
        <name>substrate</name>
    </ligand>
</feature>
<feature type="active site" description="Proton acceptor" evidence="6">
    <location>
        <position position="78"/>
    </location>
</feature>
<dbReference type="FunFam" id="3.40.50.300:FF:000659">
    <property type="entry name" value="Deoxyguanosine kinase"/>
    <property type="match status" value="1"/>
</dbReference>
<keyword evidence="5 8" id="KW-0067">ATP-binding</keyword>
<reference evidence="11" key="1">
    <citation type="submission" date="2016-10" db="EMBL/GenBank/DDBJ databases">
        <authorList>
            <person name="Varghese N."/>
            <person name="Submissions S."/>
        </authorList>
    </citation>
    <scope>NUCLEOTIDE SEQUENCE [LARGE SCALE GENOMIC DNA]</scope>
    <source>
        <strain evidence="11">DSM 21580</strain>
    </source>
</reference>
<protein>
    <submittedName>
        <fullName evidence="10">Deoxyadenosine/deoxycytidine kinase</fullName>
    </submittedName>
</protein>